<proteinExistence type="predicted"/>
<dbReference type="RefSeq" id="WP_103730294.1">
    <property type="nucleotide sequence ID" value="NZ_FXUI01000007.1"/>
</dbReference>
<evidence type="ECO:0000313" key="3">
    <source>
        <dbReference type="Proteomes" id="UP001157910"/>
    </source>
</evidence>
<keyword evidence="1" id="KW-1133">Transmembrane helix</keyword>
<name>A0ABY1QMG1_9SPHN</name>
<dbReference type="Proteomes" id="UP001157910">
    <property type="component" value="Unassembled WGS sequence"/>
</dbReference>
<organism evidence="2 3">
    <name type="scientific">Novosphingobium panipatense</name>
    <dbReference type="NCBI Taxonomy" id="428991"/>
    <lineage>
        <taxon>Bacteria</taxon>
        <taxon>Pseudomonadati</taxon>
        <taxon>Pseudomonadota</taxon>
        <taxon>Alphaproteobacteria</taxon>
        <taxon>Sphingomonadales</taxon>
        <taxon>Sphingomonadaceae</taxon>
        <taxon>Novosphingobium</taxon>
    </lineage>
</organism>
<accession>A0ABY1QMG1</accession>
<protein>
    <submittedName>
        <fullName evidence="2">Pilus assembly protein Flp/PilA</fullName>
    </submittedName>
</protein>
<comment type="caution">
    <text evidence="2">The sequence shown here is derived from an EMBL/GenBank/DDBJ whole genome shotgun (WGS) entry which is preliminary data.</text>
</comment>
<keyword evidence="3" id="KW-1185">Reference proteome</keyword>
<evidence type="ECO:0000256" key="1">
    <source>
        <dbReference type="SAM" id="Phobius"/>
    </source>
</evidence>
<keyword evidence="1" id="KW-0812">Transmembrane</keyword>
<sequence>MRLNRLLRTLADNQVGASTVEYGMILAFIVLAILAVLRGFAGETVSMWDNVATRSSEAMSKN</sequence>
<evidence type="ECO:0000313" key="2">
    <source>
        <dbReference type="EMBL" id="SMP74835.1"/>
    </source>
</evidence>
<dbReference type="EMBL" id="FXUI01000007">
    <property type="protein sequence ID" value="SMP74835.1"/>
    <property type="molecule type" value="Genomic_DNA"/>
</dbReference>
<reference evidence="2 3" key="1">
    <citation type="submission" date="2017-05" db="EMBL/GenBank/DDBJ databases">
        <authorList>
            <person name="Varghese N."/>
            <person name="Submissions S."/>
        </authorList>
    </citation>
    <scope>NUCLEOTIDE SEQUENCE [LARGE SCALE GENOMIC DNA]</scope>
    <source>
        <strain evidence="2 3">SM16</strain>
    </source>
</reference>
<feature type="transmembrane region" description="Helical" evidence="1">
    <location>
        <begin position="20"/>
        <end position="41"/>
    </location>
</feature>
<gene>
    <name evidence="2" type="ORF">SAMN06296065_107176</name>
</gene>
<keyword evidence="1" id="KW-0472">Membrane</keyword>